<keyword evidence="1" id="KW-1133">Transmembrane helix</keyword>
<feature type="transmembrane region" description="Helical" evidence="1">
    <location>
        <begin position="490"/>
        <end position="510"/>
    </location>
</feature>
<dbReference type="eggNOG" id="ENOG502Z9M2">
    <property type="taxonomic scope" value="Bacteria"/>
</dbReference>
<dbReference type="SUPFAM" id="SSF53850">
    <property type="entry name" value="Periplasmic binding protein-like II"/>
    <property type="match status" value="1"/>
</dbReference>
<feature type="transmembrane region" description="Helical" evidence="1">
    <location>
        <begin position="465"/>
        <end position="484"/>
    </location>
</feature>
<evidence type="ECO:0000313" key="3">
    <source>
        <dbReference type="EMBL" id="EHO63705.1"/>
    </source>
</evidence>
<comment type="caution">
    <text evidence="3">The sequence shown here is derived from an EMBL/GenBank/DDBJ whole genome shotgun (WGS) entry which is preliminary data.</text>
</comment>
<feature type="signal peptide" evidence="2">
    <location>
        <begin position="1"/>
        <end position="27"/>
    </location>
</feature>
<dbReference type="STRING" id="742743.HMPREF9453_00380"/>
<evidence type="ECO:0000313" key="4">
    <source>
        <dbReference type="Proteomes" id="UP000003277"/>
    </source>
</evidence>
<organism evidence="3 4">
    <name type="scientific">Dialister succinatiphilus YIT 11850</name>
    <dbReference type="NCBI Taxonomy" id="742743"/>
    <lineage>
        <taxon>Bacteria</taxon>
        <taxon>Bacillati</taxon>
        <taxon>Bacillota</taxon>
        <taxon>Negativicutes</taxon>
        <taxon>Veillonellales</taxon>
        <taxon>Veillonellaceae</taxon>
        <taxon>Dialister</taxon>
    </lineage>
</organism>
<dbReference type="Proteomes" id="UP000003277">
    <property type="component" value="Unassembled WGS sequence"/>
</dbReference>
<evidence type="ECO:0000256" key="2">
    <source>
        <dbReference type="SAM" id="SignalP"/>
    </source>
</evidence>
<evidence type="ECO:0000256" key="1">
    <source>
        <dbReference type="SAM" id="Phobius"/>
    </source>
</evidence>
<feature type="transmembrane region" description="Helical" evidence="1">
    <location>
        <begin position="431"/>
        <end position="453"/>
    </location>
</feature>
<gene>
    <name evidence="3" type="ORF">HMPREF9453_00380</name>
</gene>
<proteinExistence type="predicted"/>
<dbReference type="AlphaFoldDB" id="H1CYE2"/>
<keyword evidence="4" id="KW-1185">Reference proteome</keyword>
<reference evidence="3 4" key="1">
    <citation type="submission" date="2011-11" db="EMBL/GenBank/DDBJ databases">
        <title>The Genome Sequence of Dialister succinatiphilus YIT 11850.</title>
        <authorList>
            <consortium name="The Broad Institute Genome Sequencing Platform"/>
            <person name="Earl A."/>
            <person name="Ward D."/>
            <person name="Feldgarden M."/>
            <person name="Gevers D."/>
            <person name="Morotomi M."/>
            <person name="Young S.K."/>
            <person name="Zeng Q."/>
            <person name="Gargeya S."/>
            <person name="Fitzgerald M."/>
            <person name="Haas B."/>
            <person name="Abouelleil A."/>
            <person name="Alvarado L."/>
            <person name="Arachchi H.M."/>
            <person name="Berlin A."/>
            <person name="Brown A."/>
            <person name="Chapman S.B."/>
            <person name="Dunbar C."/>
            <person name="Gearin G."/>
            <person name="Goldberg J."/>
            <person name="Griggs A."/>
            <person name="Gujja S."/>
            <person name="Heiman D."/>
            <person name="Howarth C."/>
            <person name="Lui A."/>
            <person name="MacDonald P.J.P."/>
            <person name="Montmayeur A."/>
            <person name="Murphy C."/>
            <person name="Neiman D."/>
            <person name="Pearson M."/>
            <person name="Priest M."/>
            <person name="Roberts A."/>
            <person name="Saif S."/>
            <person name="Shea T."/>
            <person name="Sisk P."/>
            <person name="Stolte C."/>
            <person name="Sykes S."/>
            <person name="Wortman J."/>
            <person name="Nusbaum C."/>
            <person name="Birren B."/>
        </authorList>
    </citation>
    <scope>NUCLEOTIDE SEQUENCE [LARGE SCALE GENOMIC DNA]</scope>
    <source>
        <strain evidence="3 4">YIT 11850</strain>
    </source>
</reference>
<keyword evidence="2" id="KW-0732">Signal</keyword>
<evidence type="ECO:0008006" key="5">
    <source>
        <dbReference type="Google" id="ProtNLM"/>
    </source>
</evidence>
<feature type="transmembrane region" description="Helical" evidence="1">
    <location>
        <begin position="285"/>
        <end position="308"/>
    </location>
</feature>
<keyword evidence="1" id="KW-0472">Membrane</keyword>
<keyword evidence="1" id="KW-0812">Transmembrane</keyword>
<dbReference type="RefSeq" id="WP_008858886.1">
    <property type="nucleotide sequence ID" value="NZ_JH591187.1"/>
</dbReference>
<dbReference type="OrthoDB" id="3196489at2"/>
<dbReference type="PATRIC" id="fig|742743.3.peg.391"/>
<sequence>MRKEWIFGRMAFCIALLLFLLSPLAMAMDIVYDGRLGDGYGKVLSMEEGLSSFHVRKNSSYVLEIMNQDDVAAVETYDFQARSLMTNRIMPLYWYPHYTVTMVLAVADGIPYEVKDWKDLTVYPLTVGIPVDTVTRDLSMMSFSYGLSGEMDLSAGVEALKKIHQEGRLRLDARYAPGYYLQTSRREEADVYIVPDVEARRWVWEGRPFHLVYPKRGTLSFKKGLLSREPLLLNEKQIESRLWQEGYSQSYHGRTIRYEETAGFLKEMDDAGYYLKFKILAPYSLYALVSIPNHILYFSMLFLTIIWGRRLRRRMKGTEGEWIILFMVILCFFWLFFRSIIAALPVEMITIRRYNWYSYYVYMALLTTLILCLAVTGSRGRGQGSWPLWLKGTALLNVSLALVIMTNDFHGAAFSFPEGLPSAPDIHIYRWGYYALSAAYAGELLVLVFYLIRRAVKNHVGNIKIFLPVAELILYLLYVAAYALGMKVAVATDFTLITIFSFFLWIEWMIDSHMIEGNGSYEDFFNYSSLALAITDSRGRTLYHSVGPRMRKEDCEVKILPVQGGTALWYRNVKEIREKRRQMGLVNQALRRTADMLEKEGALRRSYIRLAAEWKIYRELETIVKRKSRLILRHASFLQHARPGNEADEAVFRLNVLACYVKRRCILFLKGAEGGKVDCRDFQMAAEELFRYLSPRGIRAVLHSEGAVGILPASSVLTFYDFLEEYLEGAVLAGAVHISCHLDVHPHGSRLSLMAGESYWVESFMKDMERDSRFTKDGISIGTRDLGYSLCAEICITYPEEKTGRKEKDHG</sequence>
<feature type="transmembrane region" description="Helical" evidence="1">
    <location>
        <begin position="388"/>
        <end position="406"/>
    </location>
</feature>
<name>H1CYE2_9FIRM</name>
<feature type="transmembrane region" description="Helical" evidence="1">
    <location>
        <begin position="320"/>
        <end position="337"/>
    </location>
</feature>
<protein>
    <recommendedName>
        <fullName evidence="5">Histidine kinase N-terminal 7TM region domain-containing protein</fullName>
    </recommendedName>
</protein>
<dbReference type="HOGENOM" id="CLU_348055_0_0_9"/>
<feature type="chain" id="PRO_5039702200" description="Histidine kinase N-terminal 7TM region domain-containing protein" evidence="2">
    <location>
        <begin position="28"/>
        <end position="811"/>
    </location>
</feature>
<accession>H1CYE2</accession>
<dbReference type="EMBL" id="ADLT01000011">
    <property type="protein sequence ID" value="EHO63705.1"/>
    <property type="molecule type" value="Genomic_DNA"/>
</dbReference>
<feature type="transmembrane region" description="Helical" evidence="1">
    <location>
        <begin position="357"/>
        <end position="376"/>
    </location>
</feature>